<protein>
    <submittedName>
        <fullName evidence="2">UPF0149 family protein</fullName>
    </submittedName>
</protein>
<comment type="similarity">
    <text evidence="1">Belongs to the UPF0149 family.</text>
</comment>
<dbReference type="PANTHER" id="PTHR37528:SF1">
    <property type="entry name" value="UPF0149 PROTEIN YGFB"/>
    <property type="match status" value="1"/>
</dbReference>
<dbReference type="PANTHER" id="PTHR37528">
    <property type="entry name" value="UPF0149 PROTEIN YGFB"/>
    <property type="match status" value="1"/>
</dbReference>
<dbReference type="Gene3D" id="1.20.120.740">
    <property type="entry name" value="YgfB uncharacterised protein family UPF0149, PF03695"/>
    <property type="match status" value="1"/>
</dbReference>
<keyword evidence="3" id="KW-1185">Reference proteome</keyword>
<dbReference type="Pfam" id="PF03695">
    <property type="entry name" value="UPF0149"/>
    <property type="match status" value="1"/>
</dbReference>
<dbReference type="Proteomes" id="UP001626549">
    <property type="component" value="Chromosome"/>
</dbReference>
<sequence>MRDAEGCRHYRGRIQAGQRRIRALGITLSIFDPHPSDSIAGFFDELANSLLEQGEMLSPAELHGCLCGLLGGGLRGGEEALLAELEQSLDISLHGSLADAIGTLRSTAIESIGEGAFDFQPLLPDDELELPQRIEAMAQWCRGFLSGYAQARVKSEGQGQAVLPDSAEALRDFAAIAQAASDDEDEDEDSNAAEEAYYELLEYLTVAAMNVMLDAGVGGDDPAPASDNRPSTEE</sequence>
<dbReference type="InterPro" id="IPR036255">
    <property type="entry name" value="YgfB-like_sf"/>
</dbReference>
<evidence type="ECO:0000256" key="1">
    <source>
        <dbReference type="ARBA" id="ARBA00038308"/>
    </source>
</evidence>
<name>A0ABZ0IET1_9GAMM</name>
<organism evidence="2 3">
    <name type="scientific">Congregibacter brevis</name>
    <dbReference type="NCBI Taxonomy" id="3081201"/>
    <lineage>
        <taxon>Bacteria</taxon>
        <taxon>Pseudomonadati</taxon>
        <taxon>Pseudomonadota</taxon>
        <taxon>Gammaproteobacteria</taxon>
        <taxon>Cellvibrionales</taxon>
        <taxon>Halieaceae</taxon>
        <taxon>Congregibacter</taxon>
    </lineage>
</organism>
<gene>
    <name evidence="2" type="ORF">R0137_03005</name>
</gene>
<dbReference type="RefSeq" id="WP_407328434.1">
    <property type="nucleotide sequence ID" value="NZ_CP136865.1"/>
</dbReference>
<evidence type="ECO:0000313" key="2">
    <source>
        <dbReference type="EMBL" id="WOJ97547.1"/>
    </source>
</evidence>
<proteinExistence type="inferred from homology"/>
<dbReference type="EMBL" id="CP136865">
    <property type="protein sequence ID" value="WOJ97547.1"/>
    <property type="molecule type" value="Genomic_DNA"/>
</dbReference>
<dbReference type="InterPro" id="IPR011978">
    <property type="entry name" value="YgfB-like"/>
</dbReference>
<reference evidence="2 3" key="1">
    <citation type="submission" date="2023-10" db="EMBL/GenBank/DDBJ databases">
        <title>Two novel species belonging to the OM43/NOR5 clade.</title>
        <authorList>
            <person name="Park M."/>
        </authorList>
    </citation>
    <scope>NUCLEOTIDE SEQUENCE [LARGE SCALE GENOMIC DNA]</scope>
    <source>
        <strain evidence="2 3">IMCC45268</strain>
    </source>
</reference>
<dbReference type="SUPFAM" id="SSF101327">
    <property type="entry name" value="YgfB-like"/>
    <property type="match status" value="1"/>
</dbReference>
<accession>A0ABZ0IET1</accession>
<evidence type="ECO:0000313" key="3">
    <source>
        <dbReference type="Proteomes" id="UP001626549"/>
    </source>
</evidence>